<accession>A0A0A0VBY1</accession>
<dbReference type="Gene3D" id="3.40.1310.20">
    <property type="match status" value="1"/>
</dbReference>
<organism evidence="2 3">
    <name type="scientific">Canine parvovirus 2c</name>
    <dbReference type="NCBI Taxonomy" id="544789"/>
    <lineage>
        <taxon>Viruses</taxon>
        <taxon>Monodnaviria</taxon>
        <taxon>Shotokuvirae</taxon>
        <taxon>Cossaviricota</taxon>
        <taxon>Quintoviricetes</taxon>
        <taxon>Piccovirales</taxon>
        <taxon>Parvoviridae</taxon>
        <taxon>Parvovirinae</taxon>
        <taxon>Protoparvovirus</taxon>
        <taxon>Protoparvovirus carnivoran1</taxon>
    </lineage>
</organism>
<proteinExistence type="predicted"/>
<evidence type="ECO:0000313" key="2">
    <source>
        <dbReference type="EMBL" id="AIW67494.1"/>
    </source>
</evidence>
<dbReference type="EMBL" id="KM457104">
    <property type="protein sequence ID" value="AIW67494.1"/>
    <property type="molecule type" value="Genomic_DNA"/>
</dbReference>
<feature type="compositionally biased region" description="Low complexity" evidence="1">
    <location>
        <begin position="99"/>
        <end position="116"/>
    </location>
</feature>
<feature type="region of interest" description="Disordered" evidence="1">
    <location>
        <begin position="144"/>
        <end position="165"/>
    </location>
</feature>
<name>A0A0A0VBY1_PAVC</name>
<feature type="region of interest" description="Disordered" evidence="1">
    <location>
        <begin position="89"/>
        <end position="116"/>
    </location>
</feature>
<reference evidence="2 3" key="1">
    <citation type="journal article" date="2014" name="PLoS ONE">
        <title>Phylogenetic and genome-wide deep-sequencing analyses of canine parvovirus reveal co-infection with field variants and emergence of a recent recombinant strain.</title>
        <authorList>
            <person name="Perez R."/>
            <person name="Calleros L."/>
            <person name="Marandino A."/>
            <person name="Sarute N."/>
            <person name="Iraola G."/>
            <person name="Grecco S."/>
            <person name="Blanc H."/>
            <person name="Vignuzzi M."/>
            <person name="Isakov O."/>
            <person name="Shomron N."/>
            <person name="Carrau L."/>
            <person name="Hernandez M."/>
            <person name="Francia L."/>
            <person name="Sosa K."/>
            <person name="Tomas G."/>
            <person name="Panzera Y."/>
        </authorList>
    </citation>
    <scope>NUCLEOTIDE SEQUENCE [LARGE SCALE GENOMIC DNA]</scope>
    <source>
        <strain evidence="2">UY47</strain>
    </source>
</reference>
<evidence type="ECO:0000256" key="1">
    <source>
        <dbReference type="SAM" id="MobiDB-lite"/>
    </source>
</evidence>
<protein>
    <submittedName>
        <fullName evidence="2">NS2</fullName>
    </submittedName>
</protein>
<sequence>MSGNQYTEEVIEGVNWLKKHAENEAFSFVFKCDNVQLNGKDVRWNNYTKPIQNEELTSLIRGAQTAMDQTEEEEMDWESEVDSLAKKLQRLRDASGKQSSESRPSSNSSDSGRSGPCTGTVEYSRYAYCRNCKSAIKPTWRYSQRRASESNVVRNRGRPESHLYF</sequence>
<evidence type="ECO:0000313" key="3">
    <source>
        <dbReference type="Proteomes" id="UP000096636"/>
    </source>
</evidence>
<dbReference type="Proteomes" id="UP000096636">
    <property type="component" value="Genome"/>
</dbReference>